<reference evidence="4 5" key="2">
    <citation type="submission" date="2018-11" db="EMBL/GenBank/DDBJ databases">
        <authorList>
            <consortium name="Pathogen Informatics"/>
        </authorList>
    </citation>
    <scope>NUCLEOTIDE SEQUENCE [LARGE SCALE GENOMIC DNA]</scope>
    <source>
        <strain evidence="4 5">Egypt</strain>
    </source>
</reference>
<evidence type="ECO:0000259" key="3">
    <source>
        <dbReference type="Pfam" id="PF19010"/>
    </source>
</evidence>
<organism evidence="6">
    <name type="scientific">Echinostoma caproni</name>
    <dbReference type="NCBI Taxonomy" id="27848"/>
    <lineage>
        <taxon>Eukaryota</taxon>
        <taxon>Metazoa</taxon>
        <taxon>Spiralia</taxon>
        <taxon>Lophotrochozoa</taxon>
        <taxon>Platyhelminthes</taxon>
        <taxon>Trematoda</taxon>
        <taxon>Digenea</taxon>
        <taxon>Plagiorchiida</taxon>
        <taxon>Echinostomata</taxon>
        <taxon>Echinostomatoidea</taxon>
        <taxon>Echinostomatidae</taxon>
        <taxon>Echinostoma</taxon>
    </lineage>
</organism>
<dbReference type="AlphaFoldDB" id="A0A183ADV9"/>
<evidence type="ECO:0000313" key="6">
    <source>
        <dbReference type="WBParaSite" id="ECPE_0000515601-mRNA-1"/>
    </source>
</evidence>
<dbReference type="InterPro" id="IPR043800">
    <property type="entry name" value="DUF5739"/>
</dbReference>
<dbReference type="WBParaSite" id="ECPE_0000515601-mRNA-1">
    <property type="protein sequence ID" value="ECPE_0000515601-mRNA-1"/>
    <property type="gene ID" value="ECPE_0000515601"/>
</dbReference>
<keyword evidence="2" id="KW-0732">Signal</keyword>
<feature type="domain" description="DUF5739" evidence="3">
    <location>
        <begin position="164"/>
        <end position="264"/>
    </location>
</feature>
<evidence type="ECO:0000256" key="1">
    <source>
        <dbReference type="SAM" id="MobiDB-lite"/>
    </source>
</evidence>
<feature type="chain" id="PRO_5043138021" evidence="2">
    <location>
        <begin position="18"/>
        <end position="336"/>
    </location>
</feature>
<evidence type="ECO:0000313" key="4">
    <source>
        <dbReference type="EMBL" id="VDP74669.1"/>
    </source>
</evidence>
<protein>
    <submittedName>
        <fullName evidence="6">DUF5739 domain-containing protein</fullName>
    </submittedName>
</protein>
<feature type="signal peptide" evidence="2">
    <location>
        <begin position="1"/>
        <end position="17"/>
    </location>
</feature>
<name>A0A183ADV9_9TREM</name>
<gene>
    <name evidence="4" type="ORF">ECPE_LOCUS5144</name>
</gene>
<accession>A0A183ADV9</accession>
<dbReference type="Pfam" id="PF19010">
    <property type="entry name" value="DUF5739"/>
    <property type="match status" value="1"/>
</dbReference>
<evidence type="ECO:0000256" key="2">
    <source>
        <dbReference type="SAM" id="SignalP"/>
    </source>
</evidence>
<reference evidence="6" key="1">
    <citation type="submission" date="2016-06" db="UniProtKB">
        <authorList>
            <consortium name="WormBaseParasite"/>
        </authorList>
    </citation>
    <scope>IDENTIFICATION</scope>
</reference>
<feature type="region of interest" description="Disordered" evidence="1">
    <location>
        <begin position="120"/>
        <end position="176"/>
    </location>
</feature>
<proteinExistence type="predicted"/>
<evidence type="ECO:0000313" key="5">
    <source>
        <dbReference type="Proteomes" id="UP000272942"/>
    </source>
</evidence>
<dbReference type="EMBL" id="UZAN01041988">
    <property type="protein sequence ID" value="VDP74669.1"/>
    <property type="molecule type" value="Genomic_DNA"/>
</dbReference>
<dbReference type="OrthoDB" id="6258898at2759"/>
<sequence>MFQILLKYLLIRKLSIAQSCQFYFTSGKCFAADNMEPPDVLTPKEIDRYEQSLYSSKNPYSHPPRVIRENAIARISEQHQLNALAMQWYKHMPIPLHIWHRRAWQSKRAANGIVMPDDRTERKLRSSVHQPVKTAFVEKHHQRKSRDRLARSHVGQTKSRSTRDEKKQQQQMSSPQTVITVHRVLIRPSVIALENGGLHARLRYIIQLHRKLTGFYRLKIEARIDPDYPPIYVGNIQNVCAHWPANLPRTSCSLNKSRFYQKGQICFCHMPPGIYRQRLRLNLTNILDGLEVPRFLVNFLFNGKEMNIHLSLKLEDENDQMAGCLSLTLPLLLKSA</sequence>
<dbReference type="Proteomes" id="UP000272942">
    <property type="component" value="Unassembled WGS sequence"/>
</dbReference>
<keyword evidence="5" id="KW-1185">Reference proteome</keyword>